<name>A0A5C5YXI1_9BACT</name>
<feature type="transmembrane region" description="Helical" evidence="1">
    <location>
        <begin position="156"/>
        <end position="176"/>
    </location>
</feature>
<proteinExistence type="predicted"/>
<dbReference type="Proteomes" id="UP000315010">
    <property type="component" value="Unassembled WGS sequence"/>
</dbReference>
<dbReference type="AlphaFoldDB" id="A0A5C5YXI1"/>
<protein>
    <submittedName>
        <fullName evidence="2">Uncharacterized protein</fullName>
    </submittedName>
</protein>
<gene>
    <name evidence="2" type="ORF">CA13_11390</name>
</gene>
<feature type="transmembrane region" description="Helical" evidence="1">
    <location>
        <begin position="132"/>
        <end position="150"/>
    </location>
</feature>
<evidence type="ECO:0000313" key="3">
    <source>
        <dbReference type="Proteomes" id="UP000315010"/>
    </source>
</evidence>
<reference evidence="2 3" key="1">
    <citation type="submission" date="2019-02" db="EMBL/GenBank/DDBJ databases">
        <title>Deep-cultivation of Planctomycetes and their phenomic and genomic characterization uncovers novel biology.</title>
        <authorList>
            <person name="Wiegand S."/>
            <person name="Jogler M."/>
            <person name="Boedeker C."/>
            <person name="Pinto D."/>
            <person name="Vollmers J."/>
            <person name="Rivas-Marin E."/>
            <person name="Kohn T."/>
            <person name="Peeters S.H."/>
            <person name="Heuer A."/>
            <person name="Rast P."/>
            <person name="Oberbeckmann S."/>
            <person name="Bunk B."/>
            <person name="Jeske O."/>
            <person name="Meyerdierks A."/>
            <person name="Storesund J.E."/>
            <person name="Kallscheuer N."/>
            <person name="Luecker S."/>
            <person name="Lage O.M."/>
            <person name="Pohl T."/>
            <person name="Merkel B.J."/>
            <person name="Hornburger P."/>
            <person name="Mueller R.-W."/>
            <person name="Bruemmer F."/>
            <person name="Labrenz M."/>
            <person name="Spormann A.M."/>
            <person name="Op Den Camp H."/>
            <person name="Overmann J."/>
            <person name="Amann R."/>
            <person name="Jetten M.S.M."/>
            <person name="Mascher T."/>
            <person name="Medema M.H."/>
            <person name="Devos D.P."/>
            <person name="Kaster A.-K."/>
            <person name="Ovreas L."/>
            <person name="Rohde M."/>
            <person name="Galperin M.Y."/>
            <person name="Jogler C."/>
        </authorList>
    </citation>
    <scope>NUCLEOTIDE SEQUENCE [LARGE SCALE GENOMIC DNA]</scope>
    <source>
        <strain evidence="2 3">CA13</strain>
    </source>
</reference>
<organism evidence="2 3">
    <name type="scientific">Novipirellula herctigrandis</name>
    <dbReference type="NCBI Taxonomy" id="2527986"/>
    <lineage>
        <taxon>Bacteria</taxon>
        <taxon>Pseudomonadati</taxon>
        <taxon>Planctomycetota</taxon>
        <taxon>Planctomycetia</taxon>
        <taxon>Pirellulales</taxon>
        <taxon>Pirellulaceae</taxon>
        <taxon>Novipirellula</taxon>
    </lineage>
</organism>
<keyword evidence="1" id="KW-0472">Membrane</keyword>
<evidence type="ECO:0000313" key="2">
    <source>
        <dbReference type="EMBL" id="TWT79732.1"/>
    </source>
</evidence>
<feature type="transmembrane region" description="Helical" evidence="1">
    <location>
        <begin position="188"/>
        <end position="211"/>
    </location>
</feature>
<accession>A0A5C5YXI1</accession>
<comment type="caution">
    <text evidence="2">The sequence shown here is derived from an EMBL/GenBank/DDBJ whole genome shotgun (WGS) entry which is preliminary data.</text>
</comment>
<keyword evidence="1" id="KW-0812">Transmembrane</keyword>
<sequence>MAAKNEQNPYTPFIASTKVVQTESADPKQSPTNDPHRSKARVTIVNAVLLLCALCFLPFAYGFDLALDQIGSQLERNFANRWQFGRFGTVVTLLPDALASDILKSSLYTVEVACLGLLCLVSWFTNVRFASLVSALAVIAFPFAAVNGFLSEGLPQIKILTTLCSIFGVAYLVISFRRKPAQRRIVQTVMAFAIVLTIWTIGGLMIIEMYLQSMTMDRGW</sequence>
<feature type="transmembrane region" description="Helical" evidence="1">
    <location>
        <begin position="106"/>
        <end position="125"/>
    </location>
</feature>
<evidence type="ECO:0000256" key="1">
    <source>
        <dbReference type="SAM" id="Phobius"/>
    </source>
</evidence>
<feature type="transmembrane region" description="Helical" evidence="1">
    <location>
        <begin position="44"/>
        <end position="63"/>
    </location>
</feature>
<dbReference type="EMBL" id="SJPJ01000001">
    <property type="protein sequence ID" value="TWT79732.1"/>
    <property type="molecule type" value="Genomic_DNA"/>
</dbReference>
<keyword evidence="1" id="KW-1133">Transmembrane helix</keyword>
<keyword evidence="3" id="KW-1185">Reference proteome</keyword>